<evidence type="ECO:0000256" key="13">
    <source>
        <dbReference type="PIRSR" id="PIRSR602401-1"/>
    </source>
</evidence>
<dbReference type="Gene3D" id="1.10.630.10">
    <property type="entry name" value="Cytochrome P450"/>
    <property type="match status" value="1"/>
</dbReference>
<proteinExistence type="inferred from homology"/>
<keyword evidence="11 14" id="KW-0503">Monooxygenase</keyword>
<evidence type="ECO:0000256" key="11">
    <source>
        <dbReference type="ARBA" id="ARBA00023033"/>
    </source>
</evidence>
<dbReference type="PRINTS" id="PR00385">
    <property type="entry name" value="P450"/>
</dbReference>
<comment type="subcellular location">
    <subcellularLocation>
        <location evidence="3">Endoplasmic reticulum membrane</location>
        <topology evidence="3">Peripheral membrane protein</topology>
    </subcellularLocation>
    <subcellularLocation>
        <location evidence="2">Microsome membrane</location>
        <topology evidence="2">Peripheral membrane protein</topology>
    </subcellularLocation>
</comment>
<dbReference type="GO" id="GO:0016705">
    <property type="term" value="F:oxidoreductase activity, acting on paired donors, with incorporation or reduction of molecular oxygen"/>
    <property type="evidence" value="ECO:0007669"/>
    <property type="project" value="InterPro"/>
</dbReference>
<dbReference type="EMBL" id="GEZM01096471">
    <property type="protein sequence ID" value="JAV54876.1"/>
    <property type="molecule type" value="Transcribed_RNA"/>
</dbReference>
<evidence type="ECO:0000256" key="7">
    <source>
        <dbReference type="ARBA" id="ARBA00022824"/>
    </source>
</evidence>
<dbReference type="CDD" id="cd11056">
    <property type="entry name" value="CYP6-like"/>
    <property type="match status" value="1"/>
</dbReference>
<evidence type="ECO:0000256" key="2">
    <source>
        <dbReference type="ARBA" id="ARBA00004174"/>
    </source>
</evidence>
<keyword evidence="6 13" id="KW-0479">Metal-binding</keyword>
<name>A0A1Y1K634_PHOPY</name>
<dbReference type="InterPro" id="IPR001128">
    <property type="entry name" value="Cyt_P450"/>
</dbReference>
<dbReference type="InterPro" id="IPR002401">
    <property type="entry name" value="Cyt_P450_E_grp-I"/>
</dbReference>
<keyword evidence="12" id="KW-0472">Membrane</keyword>
<evidence type="ECO:0000256" key="4">
    <source>
        <dbReference type="ARBA" id="ARBA00010617"/>
    </source>
</evidence>
<accession>A0A1Y1K634</accession>
<dbReference type="PRINTS" id="PR00463">
    <property type="entry name" value="EP450I"/>
</dbReference>
<dbReference type="GO" id="GO:0005789">
    <property type="term" value="C:endoplasmic reticulum membrane"/>
    <property type="evidence" value="ECO:0007669"/>
    <property type="project" value="UniProtKB-SubCell"/>
</dbReference>
<evidence type="ECO:0000256" key="3">
    <source>
        <dbReference type="ARBA" id="ARBA00004406"/>
    </source>
</evidence>
<dbReference type="AlphaFoldDB" id="A0A1Y1K634"/>
<dbReference type="InterPro" id="IPR017972">
    <property type="entry name" value="Cyt_P450_CS"/>
</dbReference>
<protein>
    <recommendedName>
        <fullName evidence="16">Cytochrome P450</fullName>
    </recommendedName>
</protein>
<dbReference type="InterPro" id="IPR050476">
    <property type="entry name" value="Insect_CytP450_Detox"/>
</dbReference>
<comment type="cofactor">
    <cofactor evidence="1 13">
        <name>heme</name>
        <dbReference type="ChEBI" id="CHEBI:30413"/>
    </cofactor>
</comment>
<dbReference type="Pfam" id="PF00067">
    <property type="entry name" value="p450"/>
    <property type="match status" value="1"/>
</dbReference>
<dbReference type="GO" id="GO:0020037">
    <property type="term" value="F:heme binding"/>
    <property type="evidence" value="ECO:0007669"/>
    <property type="project" value="InterPro"/>
</dbReference>
<keyword evidence="9 14" id="KW-0560">Oxidoreductase</keyword>
<keyword evidence="10 13" id="KW-0408">Iron</keyword>
<evidence type="ECO:0000256" key="1">
    <source>
        <dbReference type="ARBA" id="ARBA00001971"/>
    </source>
</evidence>
<dbReference type="PANTHER" id="PTHR24292:SF100">
    <property type="entry name" value="CYTOCHROME P450 6A16, ISOFORM B-RELATED"/>
    <property type="match status" value="1"/>
</dbReference>
<keyword evidence="5 13" id="KW-0349">Heme</keyword>
<evidence type="ECO:0000256" key="12">
    <source>
        <dbReference type="ARBA" id="ARBA00023136"/>
    </source>
</evidence>
<evidence type="ECO:0000256" key="9">
    <source>
        <dbReference type="ARBA" id="ARBA00023002"/>
    </source>
</evidence>
<evidence type="ECO:0000256" key="6">
    <source>
        <dbReference type="ARBA" id="ARBA00022723"/>
    </source>
</evidence>
<organism evidence="15">
    <name type="scientific">Photinus pyralis</name>
    <name type="common">Common eastern firefly</name>
    <name type="synonym">Lampyris pyralis</name>
    <dbReference type="NCBI Taxonomy" id="7054"/>
    <lineage>
        <taxon>Eukaryota</taxon>
        <taxon>Metazoa</taxon>
        <taxon>Ecdysozoa</taxon>
        <taxon>Arthropoda</taxon>
        <taxon>Hexapoda</taxon>
        <taxon>Insecta</taxon>
        <taxon>Pterygota</taxon>
        <taxon>Neoptera</taxon>
        <taxon>Endopterygota</taxon>
        <taxon>Coleoptera</taxon>
        <taxon>Polyphaga</taxon>
        <taxon>Elateriformia</taxon>
        <taxon>Elateroidea</taxon>
        <taxon>Lampyridae</taxon>
        <taxon>Lampyrinae</taxon>
        <taxon>Photinus</taxon>
    </lineage>
</organism>
<dbReference type="PROSITE" id="PS00086">
    <property type="entry name" value="CYTOCHROME_P450"/>
    <property type="match status" value="1"/>
</dbReference>
<dbReference type="InterPro" id="IPR036396">
    <property type="entry name" value="Cyt_P450_sf"/>
</dbReference>
<feature type="binding site" description="axial binding residue" evidence="13">
    <location>
        <position position="433"/>
    </location>
    <ligand>
        <name>heme</name>
        <dbReference type="ChEBI" id="CHEBI:30413"/>
    </ligand>
    <ligandPart>
        <name>Fe</name>
        <dbReference type="ChEBI" id="CHEBI:18248"/>
    </ligandPart>
</feature>
<evidence type="ECO:0000313" key="15">
    <source>
        <dbReference type="EMBL" id="JAV54876.1"/>
    </source>
</evidence>
<evidence type="ECO:0000256" key="10">
    <source>
        <dbReference type="ARBA" id="ARBA00023004"/>
    </source>
</evidence>
<evidence type="ECO:0008006" key="16">
    <source>
        <dbReference type="Google" id="ProtNLM"/>
    </source>
</evidence>
<evidence type="ECO:0000256" key="8">
    <source>
        <dbReference type="ARBA" id="ARBA00022848"/>
    </source>
</evidence>
<comment type="similarity">
    <text evidence="4 14">Belongs to the cytochrome P450 family.</text>
</comment>
<dbReference type="GO" id="GO:0004497">
    <property type="term" value="F:monooxygenase activity"/>
    <property type="evidence" value="ECO:0007669"/>
    <property type="project" value="UniProtKB-KW"/>
</dbReference>
<keyword evidence="8" id="KW-0492">Microsome</keyword>
<dbReference type="SUPFAM" id="SSF48264">
    <property type="entry name" value="Cytochrome P450"/>
    <property type="match status" value="1"/>
</dbReference>
<dbReference type="GO" id="GO:0005506">
    <property type="term" value="F:iron ion binding"/>
    <property type="evidence" value="ECO:0007669"/>
    <property type="project" value="InterPro"/>
</dbReference>
<reference evidence="15" key="1">
    <citation type="journal article" date="2016" name="Sci. Rep.">
        <title>Molecular characterization of firefly nuptial gifts: a multi-omics approach sheds light on postcopulatory sexual selection.</title>
        <authorList>
            <person name="Al-Wathiqui N."/>
            <person name="Fallon T.R."/>
            <person name="South A."/>
            <person name="Weng J.K."/>
            <person name="Lewis S.M."/>
        </authorList>
    </citation>
    <scope>NUCLEOTIDE SEQUENCE</scope>
</reference>
<evidence type="ECO:0000256" key="5">
    <source>
        <dbReference type="ARBA" id="ARBA00022617"/>
    </source>
</evidence>
<keyword evidence="7" id="KW-0256">Endoplasmic reticulum</keyword>
<dbReference type="PANTHER" id="PTHR24292">
    <property type="entry name" value="CYTOCHROME P450"/>
    <property type="match status" value="1"/>
</dbReference>
<evidence type="ECO:0000256" key="14">
    <source>
        <dbReference type="RuleBase" id="RU000461"/>
    </source>
</evidence>
<sequence length="488" mass="55257">MALMLIILLVLLVYSLFFLRSAYSYWQKRGVYTFRPTPPFGNAIDLVLQKEAIGVNIQKFYQRCRKERIPFAGYYLLTKAIFVPIDVELIKRICTTDFDHFTDHIGHVDEKNDPLSTYLFNLKGDRWRTVRSLMSPSFSHGNVKRCCETVLKYAEQLKVLFGGMVGNLEGVNVKEACERYTTDVLISFTYGIEAGFLVDANSVFKKYVELVFGAGWKQSLRLMLNIIFPEMYSLLKLKVFDDDLARFFTDLVFQRGGGKIDDTRRDVLHNLTHAGSKNDLSMSEIVGQCFGLFLAGTETTSTVIAFTLFALASDEDAQEKARSEVVKALGKHQAITYEVLKGLDYTDNCISEAMRTFPLAPINTRICSKAYNVPNSSVTLEKGTNVFIPLQGVYMDPQYFPDPERYNPERFAEGNTENDTSVFSPFGLGKRQCIGYQLGILQIKAAIAVLLTNFRFTVHPDSQSPIRLNPISFIPLPVVPFKLNVHKL</sequence>